<reference evidence="2" key="1">
    <citation type="submission" date="2022-04" db="EMBL/GenBank/DDBJ databases">
        <title>Carnegiea gigantea Genome sequencing and assembly v2.</title>
        <authorList>
            <person name="Copetti D."/>
            <person name="Sanderson M.J."/>
            <person name="Burquez A."/>
            <person name="Wojciechowski M.F."/>
        </authorList>
    </citation>
    <scope>NUCLEOTIDE SEQUENCE</scope>
    <source>
        <strain evidence="2">SGP5-SGP5p</strain>
        <tissue evidence="2">Aerial part</tissue>
    </source>
</reference>
<gene>
    <name evidence="2" type="ORF">Cgig2_013665</name>
</gene>
<dbReference type="AlphaFoldDB" id="A0A9Q1GUZ7"/>
<evidence type="ECO:0000313" key="3">
    <source>
        <dbReference type="Proteomes" id="UP001153076"/>
    </source>
</evidence>
<proteinExistence type="predicted"/>
<evidence type="ECO:0000313" key="2">
    <source>
        <dbReference type="EMBL" id="KAJ8427421.1"/>
    </source>
</evidence>
<feature type="region of interest" description="Disordered" evidence="1">
    <location>
        <begin position="100"/>
        <end position="124"/>
    </location>
</feature>
<protein>
    <submittedName>
        <fullName evidence="2">Uncharacterized protein</fullName>
    </submittedName>
</protein>
<sequence length="191" mass="21965">MKGIITVTIYGHNLVCKPKVTIMDKHKQEIEKWENGMVERIEQKFSDSYKKMGCVAAMDDPTSHLQPTCPPYETCDMGKVDDRTRFVVSRKELDEEYNQCILPPNNGRQPSRPPLKHRESQTQGKKAHRCLKCSKVRQMRQTSYNLWSDLPTTCVIFALISNELSTVIHSRFQILNGQCVQTCTILCISDE</sequence>
<organism evidence="2 3">
    <name type="scientific">Carnegiea gigantea</name>
    <dbReference type="NCBI Taxonomy" id="171969"/>
    <lineage>
        <taxon>Eukaryota</taxon>
        <taxon>Viridiplantae</taxon>
        <taxon>Streptophyta</taxon>
        <taxon>Embryophyta</taxon>
        <taxon>Tracheophyta</taxon>
        <taxon>Spermatophyta</taxon>
        <taxon>Magnoliopsida</taxon>
        <taxon>eudicotyledons</taxon>
        <taxon>Gunneridae</taxon>
        <taxon>Pentapetalae</taxon>
        <taxon>Caryophyllales</taxon>
        <taxon>Cactineae</taxon>
        <taxon>Cactaceae</taxon>
        <taxon>Cactoideae</taxon>
        <taxon>Echinocereeae</taxon>
        <taxon>Carnegiea</taxon>
    </lineage>
</organism>
<accession>A0A9Q1GUZ7</accession>
<keyword evidence="3" id="KW-1185">Reference proteome</keyword>
<comment type="caution">
    <text evidence="2">The sequence shown here is derived from an EMBL/GenBank/DDBJ whole genome shotgun (WGS) entry which is preliminary data.</text>
</comment>
<evidence type="ECO:0000256" key="1">
    <source>
        <dbReference type="SAM" id="MobiDB-lite"/>
    </source>
</evidence>
<dbReference type="Proteomes" id="UP001153076">
    <property type="component" value="Unassembled WGS sequence"/>
</dbReference>
<name>A0A9Q1GUZ7_9CARY</name>
<dbReference type="EMBL" id="JAKOGI010001147">
    <property type="protein sequence ID" value="KAJ8427421.1"/>
    <property type="molecule type" value="Genomic_DNA"/>
</dbReference>